<evidence type="ECO:0000313" key="2">
    <source>
        <dbReference type="Proteomes" id="UP000095281"/>
    </source>
</evidence>
<dbReference type="AlphaFoldDB" id="A0A1I8B0Y2"/>
<proteinExistence type="predicted"/>
<protein>
    <submittedName>
        <fullName evidence="3">Coiled-coil domain-containing protein 16</fullName>
    </submittedName>
</protein>
<keyword evidence="2" id="KW-1185">Reference proteome</keyword>
<organism evidence="2 3">
    <name type="scientific">Meloidogyne hapla</name>
    <name type="common">Root-knot nematode worm</name>
    <dbReference type="NCBI Taxonomy" id="6305"/>
    <lineage>
        <taxon>Eukaryota</taxon>
        <taxon>Metazoa</taxon>
        <taxon>Ecdysozoa</taxon>
        <taxon>Nematoda</taxon>
        <taxon>Chromadorea</taxon>
        <taxon>Rhabditida</taxon>
        <taxon>Tylenchina</taxon>
        <taxon>Tylenchomorpha</taxon>
        <taxon>Tylenchoidea</taxon>
        <taxon>Meloidogynidae</taxon>
        <taxon>Meloidogyninae</taxon>
        <taxon>Meloidogyne</taxon>
    </lineage>
</organism>
<evidence type="ECO:0000313" key="3">
    <source>
        <dbReference type="WBParaSite" id="MhA1_Contig1167.frz3.gene3"/>
    </source>
</evidence>
<evidence type="ECO:0000256" key="1">
    <source>
        <dbReference type="SAM" id="MobiDB-lite"/>
    </source>
</evidence>
<feature type="compositionally biased region" description="Low complexity" evidence="1">
    <location>
        <begin position="203"/>
        <end position="213"/>
    </location>
</feature>
<name>A0A1I8B0Y2_MELHA</name>
<dbReference type="WBParaSite" id="MhA1_Contig1167.frz3.gene3">
    <property type="protein sequence ID" value="MhA1_Contig1167.frz3.gene3"/>
    <property type="gene ID" value="MhA1_Contig1167.frz3.gene3"/>
</dbReference>
<feature type="region of interest" description="Disordered" evidence="1">
    <location>
        <begin position="187"/>
        <end position="213"/>
    </location>
</feature>
<sequence length="314" mass="35936">MNTDSFAPKLSSKMYSMPSGLNHFDSPLNRKIPKRKTFFNPAWEQKLDGVRRSIRGETHFFCMYCQKDYNISSMGITAVTAHQSTPRHQKNVEACKSSLDSINLDAFKCLDQTLGVTDVLQSKDVDQPNNSPNQNSTLKTKKSNWEIAFQSLRNSTEEVDVKPPIPLIEQLLAQTVTDDNEHVECQAKPFDNENVNESRNELSQENQECQQQEDNTNKIIENSEINERGRKRLRIIEEDEEESSDDGLNTQQNLNGSFLALEAAKMRYYTAQANLAESKCLLINEQIALTKAQREESEAHTALLRLQFKQQKMR</sequence>
<feature type="region of interest" description="Disordered" evidence="1">
    <location>
        <begin position="121"/>
        <end position="142"/>
    </location>
</feature>
<dbReference type="Proteomes" id="UP000095281">
    <property type="component" value="Unplaced"/>
</dbReference>
<reference evidence="3" key="1">
    <citation type="submission" date="2016-11" db="UniProtKB">
        <authorList>
            <consortium name="WormBaseParasite"/>
        </authorList>
    </citation>
    <scope>IDENTIFICATION</scope>
</reference>
<accession>A0A1I8B0Y2</accession>
<feature type="compositionally biased region" description="Polar residues" evidence="1">
    <location>
        <begin position="127"/>
        <end position="138"/>
    </location>
</feature>